<protein>
    <submittedName>
        <fullName evidence="2">MarR family winged helix-turn-helix transcriptional regulator</fullName>
    </submittedName>
</protein>
<dbReference type="SUPFAM" id="SSF46785">
    <property type="entry name" value="Winged helix' DNA-binding domain"/>
    <property type="match status" value="1"/>
</dbReference>
<evidence type="ECO:0000313" key="3">
    <source>
        <dbReference type="Proteomes" id="UP001500467"/>
    </source>
</evidence>
<organism evidence="2 3">
    <name type="scientific">Prauserella alba</name>
    <dbReference type="NCBI Taxonomy" id="176898"/>
    <lineage>
        <taxon>Bacteria</taxon>
        <taxon>Bacillati</taxon>
        <taxon>Actinomycetota</taxon>
        <taxon>Actinomycetes</taxon>
        <taxon>Pseudonocardiales</taxon>
        <taxon>Pseudonocardiaceae</taxon>
        <taxon>Prauserella</taxon>
    </lineage>
</organism>
<feature type="domain" description="HTH marR-type" evidence="1">
    <location>
        <begin position="22"/>
        <end position="157"/>
    </location>
</feature>
<dbReference type="SMART" id="SM00347">
    <property type="entry name" value="HTH_MARR"/>
    <property type="match status" value="1"/>
</dbReference>
<dbReference type="Gene3D" id="1.10.10.10">
    <property type="entry name" value="Winged helix-like DNA-binding domain superfamily/Winged helix DNA-binding domain"/>
    <property type="match status" value="1"/>
</dbReference>
<dbReference type="InterPro" id="IPR036390">
    <property type="entry name" value="WH_DNA-bd_sf"/>
</dbReference>
<dbReference type="EMBL" id="BAAALM010000007">
    <property type="protein sequence ID" value="GAA1204683.1"/>
    <property type="molecule type" value="Genomic_DNA"/>
</dbReference>
<accession>A0ABN1VBZ9</accession>
<evidence type="ECO:0000313" key="2">
    <source>
        <dbReference type="EMBL" id="GAA1204683.1"/>
    </source>
</evidence>
<dbReference type="Pfam" id="PF12802">
    <property type="entry name" value="MarR_2"/>
    <property type="match status" value="1"/>
</dbReference>
<reference evidence="2 3" key="1">
    <citation type="journal article" date="2019" name="Int. J. Syst. Evol. Microbiol.">
        <title>The Global Catalogue of Microorganisms (GCM) 10K type strain sequencing project: providing services to taxonomists for standard genome sequencing and annotation.</title>
        <authorList>
            <consortium name="The Broad Institute Genomics Platform"/>
            <consortium name="The Broad Institute Genome Sequencing Center for Infectious Disease"/>
            <person name="Wu L."/>
            <person name="Ma J."/>
        </authorList>
    </citation>
    <scope>NUCLEOTIDE SEQUENCE [LARGE SCALE GENOMIC DNA]</scope>
    <source>
        <strain evidence="2 3">JCM 13022</strain>
    </source>
</reference>
<dbReference type="PANTHER" id="PTHR33164">
    <property type="entry name" value="TRANSCRIPTIONAL REGULATOR, MARR FAMILY"/>
    <property type="match status" value="1"/>
</dbReference>
<proteinExistence type="predicted"/>
<gene>
    <name evidence="2" type="ORF">GCM10009675_23880</name>
</gene>
<keyword evidence="3" id="KW-1185">Reference proteome</keyword>
<name>A0ABN1VBZ9_9PSEU</name>
<comment type="caution">
    <text evidence="2">The sequence shown here is derived from an EMBL/GenBank/DDBJ whole genome shotgun (WGS) entry which is preliminary data.</text>
</comment>
<dbReference type="InterPro" id="IPR000835">
    <property type="entry name" value="HTH_MarR-typ"/>
</dbReference>
<dbReference type="PROSITE" id="PS50995">
    <property type="entry name" value="HTH_MARR_2"/>
    <property type="match status" value="1"/>
</dbReference>
<dbReference type="InterPro" id="IPR036388">
    <property type="entry name" value="WH-like_DNA-bd_sf"/>
</dbReference>
<dbReference type="Proteomes" id="UP001500467">
    <property type="component" value="Unassembled WGS sequence"/>
</dbReference>
<dbReference type="InterPro" id="IPR039422">
    <property type="entry name" value="MarR/SlyA-like"/>
</dbReference>
<dbReference type="RefSeq" id="WP_253852817.1">
    <property type="nucleotide sequence ID" value="NZ_BAAALM010000007.1"/>
</dbReference>
<sequence length="162" mass="16679">MLSSRSGSSSGDASRSGSSSAKARAYRALIADVYELAAVSRRISEADAAARGVTVAQWHVLSVLSGGDATVPEIASRLGLTRQAVQRVAGELVGAGLAARHDNPEHARSSLYRATEAGLGRLEQLIADTDAPRAEAVSAVSVDELRAARNTLRAVLTGLGGD</sequence>
<dbReference type="PANTHER" id="PTHR33164:SF43">
    <property type="entry name" value="HTH-TYPE TRANSCRIPTIONAL REPRESSOR YETL"/>
    <property type="match status" value="1"/>
</dbReference>
<evidence type="ECO:0000259" key="1">
    <source>
        <dbReference type="PROSITE" id="PS50995"/>
    </source>
</evidence>